<evidence type="ECO:0000313" key="3">
    <source>
        <dbReference type="Proteomes" id="UP000000768"/>
    </source>
</evidence>
<protein>
    <recommendedName>
        <fullName evidence="4">Knottin scorpion toxin-like domain-containing protein</fullName>
    </recommendedName>
</protein>
<proteinExistence type="predicted"/>
<dbReference type="OMA" id="GRACEKV"/>
<dbReference type="Gramene" id="KXG28065">
    <property type="protein sequence ID" value="KXG28065"/>
    <property type="gene ID" value="SORBI_3005G080800"/>
</dbReference>
<dbReference type="EMBL" id="CM000764">
    <property type="protein sequence ID" value="KXG28065.1"/>
    <property type="molecule type" value="Genomic_DNA"/>
</dbReference>
<dbReference type="AlphaFoldDB" id="A0A1B6PQW7"/>
<evidence type="ECO:0008006" key="4">
    <source>
        <dbReference type="Google" id="ProtNLM"/>
    </source>
</evidence>
<evidence type="ECO:0000256" key="1">
    <source>
        <dbReference type="SAM" id="SignalP"/>
    </source>
</evidence>
<feature type="signal peptide" evidence="1">
    <location>
        <begin position="1"/>
        <end position="26"/>
    </location>
</feature>
<organism evidence="2 3">
    <name type="scientific">Sorghum bicolor</name>
    <name type="common">Sorghum</name>
    <name type="synonym">Sorghum vulgare</name>
    <dbReference type="NCBI Taxonomy" id="4558"/>
    <lineage>
        <taxon>Eukaryota</taxon>
        <taxon>Viridiplantae</taxon>
        <taxon>Streptophyta</taxon>
        <taxon>Embryophyta</taxon>
        <taxon>Tracheophyta</taxon>
        <taxon>Spermatophyta</taxon>
        <taxon>Magnoliopsida</taxon>
        <taxon>Liliopsida</taxon>
        <taxon>Poales</taxon>
        <taxon>Poaceae</taxon>
        <taxon>PACMAD clade</taxon>
        <taxon>Panicoideae</taxon>
        <taxon>Andropogonodae</taxon>
        <taxon>Andropogoneae</taxon>
        <taxon>Sorghinae</taxon>
        <taxon>Sorghum</taxon>
    </lineage>
</organism>
<keyword evidence="1" id="KW-0732">Signal</keyword>
<gene>
    <name evidence="2" type="ORF">SORBI_3005G080800</name>
</gene>
<dbReference type="Proteomes" id="UP000000768">
    <property type="component" value="Chromosome 5"/>
</dbReference>
<reference evidence="2 3" key="1">
    <citation type="journal article" date="2009" name="Nature">
        <title>The Sorghum bicolor genome and the diversification of grasses.</title>
        <authorList>
            <person name="Paterson A.H."/>
            <person name="Bowers J.E."/>
            <person name="Bruggmann R."/>
            <person name="Dubchak I."/>
            <person name="Grimwood J."/>
            <person name="Gundlach H."/>
            <person name="Haberer G."/>
            <person name="Hellsten U."/>
            <person name="Mitros T."/>
            <person name="Poliakov A."/>
            <person name="Schmutz J."/>
            <person name="Spannagl M."/>
            <person name="Tang H."/>
            <person name="Wang X."/>
            <person name="Wicker T."/>
            <person name="Bharti A.K."/>
            <person name="Chapman J."/>
            <person name="Feltus F.A."/>
            <person name="Gowik U."/>
            <person name="Grigoriev I.V."/>
            <person name="Lyons E."/>
            <person name="Maher C.A."/>
            <person name="Martis M."/>
            <person name="Narechania A."/>
            <person name="Otillar R.P."/>
            <person name="Penning B.W."/>
            <person name="Salamov A.A."/>
            <person name="Wang Y."/>
            <person name="Zhang L."/>
            <person name="Carpita N.C."/>
            <person name="Freeling M."/>
            <person name="Gingle A.R."/>
            <person name="Hash C.T."/>
            <person name="Keller B."/>
            <person name="Klein P."/>
            <person name="Kresovich S."/>
            <person name="McCann M.C."/>
            <person name="Ming R."/>
            <person name="Peterson D.G."/>
            <person name="Mehboob-ur-Rahman"/>
            <person name="Ware D."/>
            <person name="Westhoff P."/>
            <person name="Mayer K.F."/>
            <person name="Messing J."/>
            <person name="Rokhsar D.S."/>
        </authorList>
    </citation>
    <scope>NUCLEOTIDE SEQUENCE [LARGE SCALE GENOMIC DNA]</scope>
    <source>
        <strain evidence="3">cv. BTx623</strain>
    </source>
</reference>
<accession>A0A1B6PQW7</accession>
<keyword evidence="3" id="KW-1185">Reference proteome</keyword>
<reference evidence="3" key="2">
    <citation type="journal article" date="2018" name="Plant J.">
        <title>The Sorghum bicolor reference genome: improved assembly, gene annotations, a transcriptome atlas, and signatures of genome organization.</title>
        <authorList>
            <person name="McCormick R.F."/>
            <person name="Truong S.K."/>
            <person name="Sreedasyam A."/>
            <person name="Jenkins J."/>
            <person name="Shu S."/>
            <person name="Sims D."/>
            <person name="Kennedy M."/>
            <person name="Amirebrahimi M."/>
            <person name="Weers B.D."/>
            <person name="McKinley B."/>
            <person name="Mattison A."/>
            <person name="Morishige D.T."/>
            <person name="Grimwood J."/>
            <person name="Schmutz J."/>
            <person name="Mullet J.E."/>
        </authorList>
    </citation>
    <scope>NUCLEOTIDE SEQUENCE [LARGE SCALE GENOMIC DNA]</scope>
    <source>
        <strain evidence="3">cv. BTx623</strain>
    </source>
</reference>
<dbReference type="InParanoid" id="A0A1B6PQW7"/>
<feature type="chain" id="PRO_5008589055" description="Knottin scorpion toxin-like domain-containing protein" evidence="1">
    <location>
        <begin position="27"/>
        <end position="87"/>
    </location>
</feature>
<evidence type="ECO:0000313" key="2">
    <source>
        <dbReference type="EMBL" id="KXG28065.1"/>
    </source>
</evidence>
<name>A0A1B6PQW7_SORBI</name>
<sequence length="87" mass="8700">MALLKTISKGALVFAVTWLLIAAVLAAAEDGATQVNLEGACEKVAKGPCTDKVCGGMCAVVGSSGKGSCNGPYCCCNPKSSRHIGVP</sequence>